<dbReference type="Proteomes" id="UP001189429">
    <property type="component" value="Unassembled WGS sequence"/>
</dbReference>
<gene>
    <name evidence="2" type="ORF">PCOR1329_LOCUS49178</name>
</gene>
<dbReference type="SMART" id="SM00698">
    <property type="entry name" value="MORN"/>
    <property type="match status" value="3"/>
</dbReference>
<evidence type="ECO:0008006" key="4">
    <source>
        <dbReference type="Google" id="ProtNLM"/>
    </source>
</evidence>
<dbReference type="InterPro" id="IPR003409">
    <property type="entry name" value="MORN"/>
</dbReference>
<reference evidence="2" key="1">
    <citation type="submission" date="2023-10" db="EMBL/GenBank/DDBJ databases">
        <authorList>
            <person name="Chen Y."/>
            <person name="Shah S."/>
            <person name="Dougan E. K."/>
            <person name="Thang M."/>
            <person name="Chan C."/>
        </authorList>
    </citation>
    <scope>NUCLEOTIDE SEQUENCE [LARGE SCALE GENOMIC DNA]</scope>
</reference>
<comment type="caution">
    <text evidence="2">The sequence shown here is derived from an EMBL/GenBank/DDBJ whole genome shotgun (WGS) entry which is preliminary data.</text>
</comment>
<proteinExistence type="predicted"/>
<evidence type="ECO:0000313" key="3">
    <source>
        <dbReference type="Proteomes" id="UP001189429"/>
    </source>
</evidence>
<evidence type="ECO:0000313" key="2">
    <source>
        <dbReference type="EMBL" id="CAK0860116.1"/>
    </source>
</evidence>
<name>A0ABN9UJX1_9DINO</name>
<organism evidence="2 3">
    <name type="scientific">Prorocentrum cordatum</name>
    <dbReference type="NCBI Taxonomy" id="2364126"/>
    <lineage>
        <taxon>Eukaryota</taxon>
        <taxon>Sar</taxon>
        <taxon>Alveolata</taxon>
        <taxon>Dinophyceae</taxon>
        <taxon>Prorocentrales</taxon>
        <taxon>Prorocentraceae</taxon>
        <taxon>Prorocentrum</taxon>
    </lineage>
</organism>
<keyword evidence="1" id="KW-0677">Repeat</keyword>
<dbReference type="SUPFAM" id="SSF82185">
    <property type="entry name" value="Histone H3 K4-specific methyltransferase SET7/9 N-terminal domain"/>
    <property type="match status" value="1"/>
</dbReference>
<evidence type="ECO:0000256" key="1">
    <source>
        <dbReference type="ARBA" id="ARBA00022737"/>
    </source>
</evidence>
<dbReference type="Gene3D" id="2.20.110.10">
    <property type="entry name" value="Histone H3 K4-specific methyltransferase SET7/9 N-terminal domain"/>
    <property type="match status" value="1"/>
</dbReference>
<dbReference type="PANTHER" id="PTHR23084">
    <property type="entry name" value="PHOSPHATIDYLINOSITOL-4-PHOSPHATE 5-KINASE RELATED"/>
    <property type="match status" value="1"/>
</dbReference>
<dbReference type="Pfam" id="PF02493">
    <property type="entry name" value="MORN"/>
    <property type="match status" value="3"/>
</dbReference>
<dbReference type="EMBL" id="CAUYUJ010015948">
    <property type="protein sequence ID" value="CAK0860116.1"/>
    <property type="molecule type" value="Genomic_DNA"/>
</dbReference>
<accession>A0ABN9UJX1</accession>
<protein>
    <recommendedName>
        <fullName evidence="4">MORN repeat-containing protein 5</fullName>
    </recommendedName>
</protein>
<keyword evidence="3" id="KW-1185">Reference proteome</keyword>
<dbReference type="PANTHER" id="PTHR23084:SF263">
    <property type="entry name" value="MORN REPEAT-CONTAINING PROTEIN 1"/>
    <property type="match status" value="1"/>
</dbReference>
<sequence length="76" mass="8609">MLRRRRSHYANGMRAGHGVVTWPEGSKYSGQFERGKANGEGYLLRTDGSVYKGQFGEDCMSGEGCMQWKDRPLDTF</sequence>